<keyword evidence="1" id="KW-0472">Membrane</keyword>
<name>A0ABU5Q7P6_9BACT</name>
<dbReference type="InterPro" id="IPR024163">
    <property type="entry name" value="Aerotolerance_reg_N"/>
</dbReference>
<evidence type="ECO:0000313" key="4">
    <source>
        <dbReference type="Proteomes" id="UP001302949"/>
    </source>
</evidence>
<sequence>MELLNPLMLWGSLAISIPIVIHFWHQKKGKIIAWAATNWLIEKNLQQSRGIRLDNWFLLILRCLLLLILCFKMAKPILKAITHQKNEHKIHLVQPNALLVQNYQFELENALKKGEKCYWINAKIEPITDLKALPNAEKLEVKTLQNALNEVEKTMDEESLELYFTNQQSLANLSQIFVPSQFNIHVFADSTTDKSKAFLAFSPTNKVFVGEDNQLKSGSSTINGVEKHQGKLKVLIANKNAQEKQSIKAALKALSEVYHFDFQIEEQERANTFYDLIFDNQPRNTHTATNTLFIFSGVSAFEKPIQNEGGNKVFVENLFIASNEEMVYNATFPEFIGEKIIQHFGLQKSKNTLSHQQIKALFKLQEYPKKAINTWFTKVLLLVFIGILGLERWIALTKNT</sequence>
<feature type="domain" description="Aerotolerance regulator N-terminal" evidence="2">
    <location>
        <begin position="1"/>
        <end position="76"/>
    </location>
</feature>
<keyword evidence="1" id="KW-1133">Transmembrane helix</keyword>
<accession>A0ABU5Q7P6</accession>
<dbReference type="PANTHER" id="PTHR37464">
    <property type="entry name" value="BLL2463 PROTEIN"/>
    <property type="match status" value="1"/>
</dbReference>
<dbReference type="RefSeq" id="WP_323295829.1">
    <property type="nucleotide sequence ID" value="NZ_JAYFUM010000006.1"/>
</dbReference>
<dbReference type="NCBIfam" id="TIGR02226">
    <property type="entry name" value="two_anch"/>
    <property type="match status" value="1"/>
</dbReference>
<gene>
    <name evidence="3" type="ORF">VB248_05950</name>
</gene>
<evidence type="ECO:0000313" key="3">
    <source>
        <dbReference type="EMBL" id="MEA5138662.1"/>
    </source>
</evidence>
<protein>
    <submittedName>
        <fullName evidence="3">BatA domain-containing protein</fullName>
    </submittedName>
</protein>
<reference evidence="3 4" key="1">
    <citation type="submission" date="2023-12" db="EMBL/GenBank/DDBJ databases">
        <title>Novel species of the genus Arcicella isolated from rivers.</title>
        <authorList>
            <person name="Lu H."/>
        </authorList>
    </citation>
    <scope>NUCLEOTIDE SEQUENCE [LARGE SCALE GENOMIC DNA]</scope>
    <source>
        <strain evidence="3 4">KCTC 23307</strain>
    </source>
</reference>
<evidence type="ECO:0000256" key="1">
    <source>
        <dbReference type="SAM" id="Phobius"/>
    </source>
</evidence>
<dbReference type="PANTHER" id="PTHR37464:SF1">
    <property type="entry name" value="BLL2463 PROTEIN"/>
    <property type="match status" value="1"/>
</dbReference>
<dbReference type="Pfam" id="PF07584">
    <property type="entry name" value="BatA"/>
    <property type="match status" value="1"/>
</dbReference>
<evidence type="ECO:0000259" key="2">
    <source>
        <dbReference type="Pfam" id="PF07584"/>
    </source>
</evidence>
<proteinExistence type="predicted"/>
<dbReference type="InterPro" id="IPR011933">
    <property type="entry name" value="Double_TM_dom"/>
</dbReference>
<feature type="transmembrane region" description="Helical" evidence="1">
    <location>
        <begin position="56"/>
        <end position="74"/>
    </location>
</feature>
<keyword evidence="1" id="KW-0812">Transmembrane</keyword>
<keyword evidence="4" id="KW-1185">Reference proteome</keyword>
<comment type="caution">
    <text evidence="3">The sequence shown here is derived from an EMBL/GenBank/DDBJ whole genome shotgun (WGS) entry which is preliminary data.</text>
</comment>
<feature type="transmembrane region" description="Helical" evidence="1">
    <location>
        <begin position="375"/>
        <end position="395"/>
    </location>
</feature>
<dbReference type="Proteomes" id="UP001302949">
    <property type="component" value="Unassembled WGS sequence"/>
</dbReference>
<organism evidence="3 4">
    <name type="scientific">Arcicella rigui</name>
    <dbReference type="NCBI Taxonomy" id="797020"/>
    <lineage>
        <taxon>Bacteria</taxon>
        <taxon>Pseudomonadati</taxon>
        <taxon>Bacteroidota</taxon>
        <taxon>Cytophagia</taxon>
        <taxon>Cytophagales</taxon>
        <taxon>Flectobacillaceae</taxon>
        <taxon>Arcicella</taxon>
    </lineage>
</organism>
<feature type="transmembrane region" description="Helical" evidence="1">
    <location>
        <begin position="6"/>
        <end position="24"/>
    </location>
</feature>
<dbReference type="EMBL" id="JAYFUM010000006">
    <property type="protein sequence ID" value="MEA5138662.1"/>
    <property type="molecule type" value="Genomic_DNA"/>
</dbReference>